<accession>A0A645JMA0</accession>
<gene>
    <name evidence="1" type="ORF">SDC9_212242</name>
</gene>
<dbReference type="AlphaFoldDB" id="A0A645JMA0"/>
<evidence type="ECO:0000313" key="1">
    <source>
        <dbReference type="EMBL" id="MPN64467.1"/>
    </source>
</evidence>
<comment type="caution">
    <text evidence="1">The sequence shown here is derived from an EMBL/GenBank/DDBJ whole genome shotgun (WGS) entry which is preliminary data.</text>
</comment>
<organism evidence="1">
    <name type="scientific">bioreactor metagenome</name>
    <dbReference type="NCBI Taxonomy" id="1076179"/>
    <lineage>
        <taxon>unclassified sequences</taxon>
        <taxon>metagenomes</taxon>
        <taxon>ecological metagenomes</taxon>
    </lineage>
</organism>
<dbReference type="EMBL" id="VSSQ01145374">
    <property type="protein sequence ID" value="MPN64467.1"/>
    <property type="molecule type" value="Genomic_DNA"/>
</dbReference>
<protein>
    <submittedName>
        <fullName evidence="1">Uncharacterized protein</fullName>
    </submittedName>
</protein>
<reference evidence="1" key="1">
    <citation type="submission" date="2019-08" db="EMBL/GenBank/DDBJ databases">
        <authorList>
            <person name="Kucharzyk K."/>
            <person name="Murdoch R.W."/>
            <person name="Higgins S."/>
            <person name="Loffler F."/>
        </authorList>
    </citation>
    <scope>NUCLEOTIDE SEQUENCE</scope>
</reference>
<name>A0A645JMA0_9ZZZZ</name>
<sequence length="111" mass="12914">MIFGVCIGVCAHHPVPRDFCDDASGRYAVDVFIALDVRLLTHIDVYPQRVDHKHIGFDRKRLVSLFHGEFNRIQNIDIINDRIFDDTDAERDGFGCNRIIQLFARLLRKLF</sequence>
<proteinExistence type="predicted"/>